<name>A0AAV7L7C4_PLEWA</name>
<dbReference type="Proteomes" id="UP001066276">
    <property type="component" value="Chromosome 11"/>
</dbReference>
<evidence type="ECO:0000256" key="1">
    <source>
        <dbReference type="SAM" id="MobiDB-lite"/>
    </source>
</evidence>
<organism evidence="2 3">
    <name type="scientific">Pleurodeles waltl</name>
    <name type="common">Iberian ribbed newt</name>
    <dbReference type="NCBI Taxonomy" id="8319"/>
    <lineage>
        <taxon>Eukaryota</taxon>
        <taxon>Metazoa</taxon>
        <taxon>Chordata</taxon>
        <taxon>Craniata</taxon>
        <taxon>Vertebrata</taxon>
        <taxon>Euteleostomi</taxon>
        <taxon>Amphibia</taxon>
        <taxon>Batrachia</taxon>
        <taxon>Caudata</taxon>
        <taxon>Salamandroidea</taxon>
        <taxon>Salamandridae</taxon>
        <taxon>Pleurodelinae</taxon>
        <taxon>Pleurodeles</taxon>
    </lineage>
</organism>
<keyword evidence="3" id="KW-1185">Reference proteome</keyword>
<gene>
    <name evidence="2" type="ORF">NDU88_000713</name>
</gene>
<feature type="region of interest" description="Disordered" evidence="1">
    <location>
        <begin position="51"/>
        <end position="75"/>
    </location>
</feature>
<evidence type="ECO:0000313" key="3">
    <source>
        <dbReference type="Proteomes" id="UP001066276"/>
    </source>
</evidence>
<sequence>MVFALYQVLTAKPSTVSTFHQSSAKTSGLERHRQRILHIQRMSDILHHSAHAASIHPGGDKRSCDGGNRSMARPPTRIQMFETTNKAHERGQACLWGRNNGTADCQTYAASAVRPL</sequence>
<proteinExistence type="predicted"/>
<evidence type="ECO:0000313" key="2">
    <source>
        <dbReference type="EMBL" id="KAJ1087546.1"/>
    </source>
</evidence>
<dbReference type="EMBL" id="JANPWB010000015">
    <property type="protein sequence ID" value="KAJ1087546.1"/>
    <property type="molecule type" value="Genomic_DNA"/>
</dbReference>
<comment type="caution">
    <text evidence="2">The sequence shown here is derived from an EMBL/GenBank/DDBJ whole genome shotgun (WGS) entry which is preliminary data.</text>
</comment>
<dbReference type="AlphaFoldDB" id="A0AAV7L7C4"/>
<accession>A0AAV7L7C4</accession>
<protein>
    <submittedName>
        <fullName evidence="2">Uncharacterized protein</fullName>
    </submittedName>
</protein>
<reference evidence="2" key="1">
    <citation type="journal article" date="2022" name="bioRxiv">
        <title>Sequencing and chromosome-scale assembly of the giantPleurodeles waltlgenome.</title>
        <authorList>
            <person name="Brown T."/>
            <person name="Elewa A."/>
            <person name="Iarovenko S."/>
            <person name="Subramanian E."/>
            <person name="Araus A.J."/>
            <person name="Petzold A."/>
            <person name="Susuki M."/>
            <person name="Suzuki K.-i.T."/>
            <person name="Hayashi T."/>
            <person name="Toyoda A."/>
            <person name="Oliveira C."/>
            <person name="Osipova E."/>
            <person name="Leigh N.D."/>
            <person name="Simon A."/>
            <person name="Yun M.H."/>
        </authorList>
    </citation>
    <scope>NUCLEOTIDE SEQUENCE</scope>
    <source>
        <strain evidence="2">20211129_DDA</strain>
        <tissue evidence="2">Liver</tissue>
    </source>
</reference>